<dbReference type="OrthoDB" id="9803483at2"/>
<dbReference type="Pfam" id="PF00248">
    <property type="entry name" value="Aldo_ket_red"/>
    <property type="match status" value="1"/>
</dbReference>
<dbReference type="Gene3D" id="3.20.20.100">
    <property type="entry name" value="NADP-dependent oxidoreductase domain"/>
    <property type="match status" value="1"/>
</dbReference>
<sequence length="337" mass="36620">MHLGDYAALGHSELRVSPLALGTMSFDGDFAWYSRDKAAAILDRYLDLGGNYLDTGNGDVKAGGQTVVGNYFAQNSIRRDQLVVAARFNADRNGETSGRKAVIDGFEQALRRLRTDYLDLYWLNNWDIQAPLEDILAALNDLVQSGKLRYFGISDAPAWKVAHAHLLAQSHGWSPFIGLQIEYSLAARLFEVELIPMARGLGLGVVSHSPLNGGLISGKYTRADNARLRSGQAAQLAQTPGEEDFEIVDALIRVAGELGTSTARVALAWVMARTAVSSTVIGVRSMEQLEEDIGALDVRLSTEQTMTLDALTIPNHTLAPSLLLREAAPACAWITPR</sequence>
<keyword evidence="1" id="KW-0560">Oxidoreductase</keyword>
<dbReference type="RefSeq" id="WP_112344638.1">
    <property type="nucleotide sequence ID" value="NZ_QMKK01000054.1"/>
</dbReference>
<evidence type="ECO:0000313" key="4">
    <source>
        <dbReference type="Proteomes" id="UP000251205"/>
    </source>
</evidence>
<reference evidence="3 4" key="1">
    <citation type="submission" date="2018-06" db="EMBL/GenBank/DDBJ databases">
        <title>Whole Genome Sequence of an efficient microsymbiont, Rhizobium tropici.</title>
        <authorList>
            <person name="Srinivasan R."/>
            <person name="Singh H.V."/>
            <person name="Srivastava R."/>
            <person name="Kumari B."/>
            <person name="Radhakrishna A."/>
        </authorList>
    </citation>
    <scope>NUCLEOTIDE SEQUENCE [LARGE SCALE GENOMIC DNA]</scope>
    <source>
        <strain evidence="3 4">IGFRI Rhizo-19</strain>
    </source>
</reference>
<gene>
    <name evidence="3" type="ORF">DQ393_26290</name>
</gene>
<dbReference type="PANTHER" id="PTHR43364:SF4">
    <property type="entry name" value="NAD(P)-LINKED OXIDOREDUCTASE SUPERFAMILY PROTEIN"/>
    <property type="match status" value="1"/>
</dbReference>
<dbReference type="Proteomes" id="UP000251205">
    <property type="component" value="Unassembled WGS sequence"/>
</dbReference>
<comment type="caution">
    <text evidence="3">The sequence shown here is derived from an EMBL/GenBank/DDBJ whole genome shotgun (WGS) entry which is preliminary data.</text>
</comment>
<dbReference type="PANTHER" id="PTHR43364">
    <property type="entry name" value="NADH-SPECIFIC METHYLGLYOXAL REDUCTASE-RELATED"/>
    <property type="match status" value="1"/>
</dbReference>
<dbReference type="InterPro" id="IPR023210">
    <property type="entry name" value="NADP_OxRdtase_dom"/>
</dbReference>
<dbReference type="EMBL" id="QMKK01000054">
    <property type="protein sequence ID" value="RAX38142.1"/>
    <property type="molecule type" value="Genomic_DNA"/>
</dbReference>
<dbReference type="AlphaFoldDB" id="A0A329Y8B6"/>
<dbReference type="GO" id="GO:0005829">
    <property type="term" value="C:cytosol"/>
    <property type="evidence" value="ECO:0007669"/>
    <property type="project" value="TreeGrafter"/>
</dbReference>
<dbReference type="GO" id="GO:0016491">
    <property type="term" value="F:oxidoreductase activity"/>
    <property type="evidence" value="ECO:0007669"/>
    <property type="project" value="UniProtKB-KW"/>
</dbReference>
<feature type="domain" description="NADP-dependent oxidoreductase" evidence="2">
    <location>
        <begin position="18"/>
        <end position="311"/>
    </location>
</feature>
<dbReference type="InterPro" id="IPR050523">
    <property type="entry name" value="AKR_Detox_Biosynth"/>
</dbReference>
<evidence type="ECO:0000313" key="3">
    <source>
        <dbReference type="EMBL" id="RAX38142.1"/>
    </source>
</evidence>
<accession>A0A329Y8B6</accession>
<evidence type="ECO:0000256" key="1">
    <source>
        <dbReference type="ARBA" id="ARBA00023002"/>
    </source>
</evidence>
<evidence type="ECO:0000259" key="2">
    <source>
        <dbReference type="Pfam" id="PF00248"/>
    </source>
</evidence>
<proteinExistence type="predicted"/>
<organism evidence="3 4">
    <name type="scientific">Rhizobium tropici</name>
    <dbReference type="NCBI Taxonomy" id="398"/>
    <lineage>
        <taxon>Bacteria</taxon>
        <taxon>Pseudomonadati</taxon>
        <taxon>Pseudomonadota</taxon>
        <taxon>Alphaproteobacteria</taxon>
        <taxon>Hyphomicrobiales</taxon>
        <taxon>Rhizobiaceae</taxon>
        <taxon>Rhizobium/Agrobacterium group</taxon>
        <taxon>Rhizobium</taxon>
    </lineage>
</organism>
<protein>
    <submittedName>
        <fullName evidence="3">Aldo/keto reductase</fullName>
    </submittedName>
</protein>
<dbReference type="SUPFAM" id="SSF51430">
    <property type="entry name" value="NAD(P)-linked oxidoreductase"/>
    <property type="match status" value="1"/>
</dbReference>
<name>A0A329Y8B6_RHITR</name>
<dbReference type="InterPro" id="IPR036812">
    <property type="entry name" value="NAD(P)_OxRdtase_dom_sf"/>
</dbReference>